<evidence type="ECO:0000256" key="5">
    <source>
        <dbReference type="ARBA" id="ARBA00023136"/>
    </source>
</evidence>
<feature type="transmembrane region" description="Helical" evidence="6">
    <location>
        <begin position="47"/>
        <end position="67"/>
    </location>
</feature>
<feature type="transmembrane region" description="Helical" evidence="6">
    <location>
        <begin position="103"/>
        <end position="124"/>
    </location>
</feature>
<keyword evidence="3 6" id="KW-0812">Transmembrane</keyword>
<dbReference type="PIRSF" id="PIRSF006483">
    <property type="entry name" value="Membrane_protein_YitT"/>
    <property type="match status" value="1"/>
</dbReference>
<dbReference type="Proteomes" id="UP000094580">
    <property type="component" value="Unassembled WGS sequence"/>
</dbReference>
<feature type="domain" description="DUF2179" evidence="7">
    <location>
        <begin position="216"/>
        <end position="269"/>
    </location>
</feature>
<name>A0ABX2ZVI9_9BACI</name>
<dbReference type="InterPro" id="IPR015867">
    <property type="entry name" value="N-reg_PII/ATP_PRibTrfase_C"/>
</dbReference>
<feature type="transmembrane region" description="Helical" evidence="6">
    <location>
        <begin position="145"/>
        <end position="164"/>
    </location>
</feature>
<organism evidence="8 9">
    <name type="scientific">Gottfriedia luciferensis</name>
    <dbReference type="NCBI Taxonomy" id="178774"/>
    <lineage>
        <taxon>Bacteria</taxon>
        <taxon>Bacillati</taxon>
        <taxon>Bacillota</taxon>
        <taxon>Bacilli</taxon>
        <taxon>Bacillales</taxon>
        <taxon>Bacillaceae</taxon>
        <taxon>Gottfriedia</taxon>
    </lineage>
</organism>
<feature type="transmembrane region" description="Helical" evidence="6">
    <location>
        <begin position="74"/>
        <end position="91"/>
    </location>
</feature>
<dbReference type="Pfam" id="PF10035">
    <property type="entry name" value="DUF2179"/>
    <property type="match status" value="1"/>
</dbReference>
<evidence type="ECO:0000256" key="6">
    <source>
        <dbReference type="SAM" id="Phobius"/>
    </source>
</evidence>
<evidence type="ECO:0000256" key="1">
    <source>
        <dbReference type="ARBA" id="ARBA00004651"/>
    </source>
</evidence>
<accession>A0ABX2ZVI9</accession>
<dbReference type="InterPro" id="IPR019264">
    <property type="entry name" value="DUF2179"/>
</dbReference>
<keyword evidence="2" id="KW-1003">Cell membrane</keyword>
<keyword evidence="9" id="KW-1185">Reference proteome</keyword>
<evidence type="ECO:0000256" key="4">
    <source>
        <dbReference type="ARBA" id="ARBA00022989"/>
    </source>
</evidence>
<protein>
    <recommendedName>
        <fullName evidence="7">DUF2179 domain-containing protein</fullName>
    </recommendedName>
</protein>
<dbReference type="Pfam" id="PF02588">
    <property type="entry name" value="YitT_membrane"/>
    <property type="match status" value="1"/>
</dbReference>
<reference evidence="8 9" key="1">
    <citation type="submission" date="2016-07" db="EMBL/GenBank/DDBJ databases">
        <authorList>
            <person name="Townsley L."/>
            <person name="Shank E.A."/>
        </authorList>
    </citation>
    <scope>NUCLEOTIDE SEQUENCE [LARGE SCALE GENOMIC DNA]</scope>
    <source>
        <strain evidence="8 9">CH01</strain>
    </source>
</reference>
<feature type="transmembrane region" description="Helical" evidence="6">
    <location>
        <begin position="7"/>
        <end position="27"/>
    </location>
</feature>
<dbReference type="CDD" id="cd16380">
    <property type="entry name" value="YitT_C"/>
    <property type="match status" value="1"/>
</dbReference>
<dbReference type="RefSeq" id="WP_069034438.1">
    <property type="nucleotide sequence ID" value="NZ_MDKC01000032.1"/>
</dbReference>
<keyword evidence="5 6" id="KW-0472">Membrane</keyword>
<keyword evidence="4 6" id="KW-1133">Transmembrane helix</keyword>
<dbReference type="EMBL" id="MDKC01000032">
    <property type="protein sequence ID" value="ODG91068.1"/>
    <property type="molecule type" value="Genomic_DNA"/>
</dbReference>
<comment type="subcellular location">
    <subcellularLocation>
        <location evidence="1">Cell membrane</location>
        <topology evidence="1">Multi-pass membrane protein</topology>
    </subcellularLocation>
</comment>
<dbReference type="Gene3D" id="3.30.70.120">
    <property type="match status" value="1"/>
</dbReference>
<evidence type="ECO:0000259" key="7">
    <source>
        <dbReference type="Pfam" id="PF10035"/>
    </source>
</evidence>
<evidence type="ECO:0000256" key="3">
    <source>
        <dbReference type="ARBA" id="ARBA00022692"/>
    </source>
</evidence>
<evidence type="ECO:0000256" key="2">
    <source>
        <dbReference type="ARBA" id="ARBA00022475"/>
    </source>
</evidence>
<dbReference type="PANTHER" id="PTHR33545">
    <property type="entry name" value="UPF0750 MEMBRANE PROTEIN YITT-RELATED"/>
    <property type="match status" value="1"/>
</dbReference>
<gene>
    <name evidence="8" type="ORF">BED47_08555</name>
</gene>
<dbReference type="InterPro" id="IPR003740">
    <property type="entry name" value="YitT"/>
</dbReference>
<evidence type="ECO:0000313" key="9">
    <source>
        <dbReference type="Proteomes" id="UP000094580"/>
    </source>
</evidence>
<proteinExistence type="predicted"/>
<dbReference type="PANTHER" id="PTHR33545:SF4">
    <property type="entry name" value="UPF0750 MEMBRANE PROTEIN YXKD"/>
    <property type="match status" value="1"/>
</dbReference>
<comment type="caution">
    <text evidence="8">The sequence shown here is derived from an EMBL/GenBank/DDBJ whole genome shotgun (WGS) entry which is preliminary data.</text>
</comment>
<evidence type="ECO:0000313" key="8">
    <source>
        <dbReference type="EMBL" id="ODG91068.1"/>
    </source>
</evidence>
<dbReference type="InterPro" id="IPR051461">
    <property type="entry name" value="UPF0750_membrane"/>
</dbReference>
<sequence length="272" mass="29944">MRKNFVDILYLLVGSAIFAVGVNFFAIPNKLAEGGFTGITMITYYLFNWSPDVVYFVLNASLLIIGYKYLKKQLIIYTVISIVAISFFLRITDGYGVPTSETLLGTIFAGVLIGLGLGIVFRAGGTTGGSTVLAQMVHQSFGWSISKSLLLFDLIVVLGGYFVIGFEKTLYTVISIYIGIKVLDFIMEGLNPKKAITIISDQANEIAQIVSNEMNRGVTIYTAKGHFSGLRKESLYIILNNKELFELKKIIHTIDPKAFVVIHDVNDVLKAG</sequence>